<dbReference type="GeneTree" id="ENSGT00940000162740"/>
<dbReference type="FunFam" id="3.40.50.720:FF:000026">
    <property type="entry name" value="Glyoxylate/hydroxypyruvate reductase B"/>
    <property type="match status" value="1"/>
</dbReference>
<dbReference type="Pfam" id="PF00389">
    <property type="entry name" value="2-Hacid_dh"/>
    <property type="match status" value="1"/>
</dbReference>
<dbReference type="InterPro" id="IPR029752">
    <property type="entry name" value="D-isomer_DH_CS1"/>
</dbReference>
<protein>
    <recommendedName>
        <fullName evidence="3">Glyoxylate reductase/hydroxypyruvate reductase</fullName>
    </recommendedName>
</protein>
<dbReference type="SUPFAM" id="SSF51735">
    <property type="entry name" value="NAD(P)-binding Rossmann-fold domains"/>
    <property type="match status" value="1"/>
</dbReference>
<sequence length="354" mass="39307">MTLLIRVPFTLLRRSQRWSTTAARPYSVMEKPHILALQPGDKSGIHSAFAPIIEKHFTIISNDEFTKDKQRWADKVQAVFVWCAVPKLNRDLLQVLPNLKAVINGGVGVDHLDIPLISSFGVKVTNTPNLVNNATADLGMTLLLASARKVIQGYKTGVSPEITEYVQSEIGYDVSGATLGIIGMGRIGYQVAKRAKGFDMKILYHNRNRRKEAEEKAVGAHYYEKMDDLLRDSDFVMLVVDLSPQTYHLIGKRELSLMKRTATLINISRGLVVDQDALVEVLSTGLIHAAALDVTYPEPLPRDHPLLKLDNVLILPHMGSHTYQTTQVMVERMVANALAILNGQPPLDEVKASK</sequence>
<keyword evidence="8" id="KW-1185">Reference proteome</keyword>
<accession>A0A8C4T348</accession>
<dbReference type="InterPro" id="IPR050223">
    <property type="entry name" value="D-isomer_2-hydroxyacid_DH"/>
</dbReference>
<evidence type="ECO:0000313" key="8">
    <source>
        <dbReference type="Proteomes" id="UP000694620"/>
    </source>
</evidence>
<dbReference type="InterPro" id="IPR006139">
    <property type="entry name" value="D-isomer_2_OHA_DH_cat_dom"/>
</dbReference>
<gene>
    <name evidence="7" type="primary">LOC114663717</name>
</gene>
<dbReference type="GO" id="GO:0030267">
    <property type="term" value="F:glyoxylate reductase (NADPH) activity"/>
    <property type="evidence" value="ECO:0007669"/>
    <property type="project" value="TreeGrafter"/>
</dbReference>
<dbReference type="GO" id="GO:0051287">
    <property type="term" value="F:NAD binding"/>
    <property type="evidence" value="ECO:0007669"/>
    <property type="project" value="InterPro"/>
</dbReference>
<feature type="domain" description="D-isomer specific 2-hydroxyacid dehydrogenase NAD-binding" evidence="6">
    <location>
        <begin position="141"/>
        <end position="319"/>
    </location>
</feature>
<evidence type="ECO:0000313" key="7">
    <source>
        <dbReference type="Ensembl" id="ENSECRP00000025524.1"/>
    </source>
</evidence>
<proteinExistence type="inferred from homology"/>
<dbReference type="Pfam" id="PF02826">
    <property type="entry name" value="2-Hacid_dh_C"/>
    <property type="match status" value="1"/>
</dbReference>
<evidence type="ECO:0000259" key="6">
    <source>
        <dbReference type="Pfam" id="PF02826"/>
    </source>
</evidence>
<evidence type="ECO:0000256" key="2">
    <source>
        <dbReference type="ARBA" id="ARBA00023002"/>
    </source>
</evidence>
<dbReference type="PANTHER" id="PTHR10996">
    <property type="entry name" value="2-HYDROXYACID DEHYDROGENASE-RELATED"/>
    <property type="match status" value="1"/>
</dbReference>
<dbReference type="Gene3D" id="3.40.50.720">
    <property type="entry name" value="NAD(P)-binding Rossmann-like Domain"/>
    <property type="match status" value="2"/>
</dbReference>
<keyword evidence="2 4" id="KW-0560">Oxidoreductase</keyword>
<dbReference type="InterPro" id="IPR036291">
    <property type="entry name" value="NAD(P)-bd_dom_sf"/>
</dbReference>
<reference evidence="7" key="3">
    <citation type="submission" date="2025-09" db="UniProtKB">
        <authorList>
            <consortium name="Ensembl"/>
        </authorList>
    </citation>
    <scope>IDENTIFICATION</scope>
</reference>
<reference evidence="7" key="1">
    <citation type="submission" date="2021-06" db="EMBL/GenBank/DDBJ databases">
        <authorList>
            <consortium name="Wellcome Sanger Institute Data Sharing"/>
        </authorList>
    </citation>
    <scope>NUCLEOTIDE SEQUENCE [LARGE SCALE GENOMIC DNA]</scope>
</reference>
<dbReference type="Ensembl" id="ENSECRT00000026066.1">
    <property type="protein sequence ID" value="ENSECRP00000025524.1"/>
    <property type="gene ID" value="ENSECRG00000017257.1"/>
</dbReference>
<evidence type="ECO:0000259" key="5">
    <source>
        <dbReference type="Pfam" id="PF00389"/>
    </source>
</evidence>
<dbReference type="InterPro" id="IPR006140">
    <property type="entry name" value="D-isomer_DH_NAD-bd"/>
</dbReference>
<dbReference type="GO" id="GO:0005829">
    <property type="term" value="C:cytosol"/>
    <property type="evidence" value="ECO:0007669"/>
    <property type="project" value="TreeGrafter"/>
</dbReference>
<dbReference type="CDD" id="cd05301">
    <property type="entry name" value="GDH"/>
    <property type="match status" value="1"/>
</dbReference>
<evidence type="ECO:0000256" key="3">
    <source>
        <dbReference type="ARBA" id="ARBA00073306"/>
    </source>
</evidence>
<dbReference type="PANTHER" id="PTHR10996:SF257">
    <property type="entry name" value="GLYOXYLATE REDUCTASE 1"/>
    <property type="match status" value="1"/>
</dbReference>
<dbReference type="SUPFAM" id="SSF52283">
    <property type="entry name" value="Formate/glycerate dehydrogenase catalytic domain-like"/>
    <property type="match status" value="1"/>
</dbReference>
<reference evidence="7" key="2">
    <citation type="submission" date="2025-08" db="UniProtKB">
        <authorList>
            <consortium name="Ensembl"/>
        </authorList>
    </citation>
    <scope>IDENTIFICATION</scope>
</reference>
<evidence type="ECO:0000256" key="4">
    <source>
        <dbReference type="RuleBase" id="RU003719"/>
    </source>
</evidence>
<dbReference type="PROSITE" id="PS00065">
    <property type="entry name" value="D_2_HYDROXYACID_DH_1"/>
    <property type="match status" value="1"/>
</dbReference>
<organism evidence="7 8">
    <name type="scientific">Erpetoichthys calabaricus</name>
    <name type="common">Rope fish</name>
    <name type="synonym">Calamoichthys calabaricus</name>
    <dbReference type="NCBI Taxonomy" id="27687"/>
    <lineage>
        <taxon>Eukaryota</taxon>
        <taxon>Metazoa</taxon>
        <taxon>Chordata</taxon>
        <taxon>Craniata</taxon>
        <taxon>Vertebrata</taxon>
        <taxon>Euteleostomi</taxon>
        <taxon>Actinopterygii</taxon>
        <taxon>Polypteriformes</taxon>
        <taxon>Polypteridae</taxon>
        <taxon>Erpetoichthys</taxon>
    </lineage>
</organism>
<evidence type="ECO:0000256" key="1">
    <source>
        <dbReference type="ARBA" id="ARBA00005854"/>
    </source>
</evidence>
<dbReference type="GO" id="GO:0016618">
    <property type="term" value="F:hydroxypyruvate reductase [NAD(P)H] activity"/>
    <property type="evidence" value="ECO:0007669"/>
    <property type="project" value="TreeGrafter"/>
</dbReference>
<comment type="similarity">
    <text evidence="1 4">Belongs to the D-isomer specific 2-hydroxyacid dehydrogenase family.</text>
</comment>
<name>A0A8C4T348_ERPCA</name>
<feature type="domain" description="D-isomer specific 2-hydroxyacid dehydrogenase catalytic" evidence="5">
    <location>
        <begin position="48"/>
        <end position="350"/>
    </location>
</feature>
<dbReference type="AlphaFoldDB" id="A0A8C4T348"/>
<dbReference type="Proteomes" id="UP000694620">
    <property type="component" value="Chromosome 13"/>
</dbReference>